<dbReference type="AlphaFoldDB" id="A0A9W6W7C2"/>
<reference evidence="2" key="1">
    <citation type="submission" date="2023-03" db="EMBL/GenBank/DDBJ databases">
        <title>Actinorhabdospora filicis NBRC 111898.</title>
        <authorList>
            <person name="Ichikawa N."/>
            <person name="Sato H."/>
            <person name="Tonouchi N."/>
        </authorList>
    </citation>
    <scope>NUCLEOTIDE SEQUENCE</scope>
    <source>
        <strain evidence="2">NBRC 111898</strain>
    </source>
</reference>
<keyword evidence="3" id="KW-1185">Reference proteome</keyword>
<keyword evidence="1" id="KW-0472">Membrane</keyword>
<evidence type="ECO:0000313" key="2">
    <source>
        <dbReference type="EMBL" id="GLZ76414.1"/>
    </source>
</evidence>
<organism evidence="2 3">
    <name type="scientific">Actinorhabdospora filicis</name>
    <dbReference type="NCBI Taxonomy" id="1785913"/>
    <lineage>
        <taxon>Bacteria</taxon>
        <taxon>Bacillati</taxon>
        <taxon>Actinomycetota</taxon>
        <taxon>Actinomycetes</taxon>
        <taxon>Micromonosporales</taxon>
        <taxon>Micromonosporaceae</taxon>
        <taxon>Actinorhabdospora</taxon>
    </lineage>
</organism>
<evidence type="ECO:0000313" key="3">
    <source>
        <dbReference type="Proteomes" id="UP001165079"/>
    </source>
</evidence>
<comment type="caution">
    <text evidence="2">The sequence shown here is derived from an EMBL/GenBank/DDBJ whole genome shotgun (WGS) entry which is preliminary data.</text>
</comment>
<proteinExistence type="predicted"/>
<name>A0A9W6W7C2_9ACTN</name>
<evidence type="ECO:0000256" key="1">
    <source>
        <dbReference type="SAM" id="Phobius"/>
    </source>
</evidence>
<keyword evidence="1" id="KW-1133">Transmembrane helix</keyword>
<feature type="transmembrane region" description="Helical" evidence="1">
    <location>
        <begin position="27"/>
        <end position="47"/>
    </location>
</feature>
<accession>A0A9W6W7C2</accession>
<protein>
    <submittedName>
        <fullName evidence="2">Uncharacterized protein</fullName>
    </submittedName>
</protein>
<sequence length="272" mass="29671">MGQNTPPAWHYTPTGRVRARLGRLPGWTRAVALVVAALLGLGLVSYLRYGWKPSSSQPDASYYTGTEAENWPEAADIVLPVALAQEHFTAGEIRAILDDLEDLIVLGRVDWATGKSDPAAYVRAHSPGMRQYLGDTLDGAERLALVSALADGHELLEEVRYTYAEPPTVDEVKDDEGVTVLEITVKARFAYYFDRRGQRYYNPLVVLDTTTVWQLPVAGEVDPSATGLWLTDYEWALANGDCEEALAGHIAPAHVGSKEAVLDDEGGLTACK</sequence>
<dbReference type="Proteomes" id="UP001165079">
    <property type="component" value="Unassembled WGS sequence"/>
</dbReference>
<gene>
    <name evidence="2" type="ORF">Afil01_12210</name>
</gene>
<dbReference type="EMBL" id="BSTX01000001">
    <property type="protein sequence ID" value="GLZ76414.1"/>
    <property type="molecule type" value="Genomic_DNA"/>
</dbReference>
<keyword evidence="1" id="KW-0812">Transmembrane</keyword>